<dbReference type="AlphaFoldDB" id="A0A835MDU5"/>
<organism evidence="1 2">
    <name type="scientific">Salix dunnii</name>
    <dbReference type="NCBI Taxonomy" id="1413687"/>
    <lineage>
        <taxon>Eukaryota</taxon>
        <taxon>Viridiplantae</taxon>
        <taxon>Streptophyta</taxon>
        <taxon>Embryophyta</taxon>
        <taxon>Tracheophyta</taxon>
        <taxon>Spermatophyta</taxon>
        <taxon>Magnoliopsida</taxon>
        <taxon>eudicotyledons</taxon>
        <taxon>Gunneridae</taxon>
        <taxon>Pentapetalae</taxon>
        <taxon>rosids</taxon>
        <taxon>fabids</taxon>
        <taxon>Malpighiales</taxon>
        <taxon>Salicaceae</taxon>
        <taxon>Saliceae</taxon>
        <taxon>Salix</taxon>
    </lineage>
</organism>
<dbReference type="EMBL" id="JADGMS010000018">
    <property type="protein sequence ID" value="KAF9662782.1"/>
    <property type="molecule type" value="Genomic_DNA"/>
</dbReference>
<evidence type="ECO:0000313" key="2">
    <source>
        <dbReference type="Proteomes" id="UP000657918"/>
    </source>
</evidence>
<gene>
    <name evidence="1" type="ORF">SADUNF_Sadunf18G0090000</name>
</gene>
<sequence>MAVSFLSIEETSSIDGLSIGFSWTHSSAICRHLINLQEENVSSSDGSMISMPLSSFHSSYRRIGSVRSDNKLSRHWSKLLAKMLKFSLDLSTSLFRAHAIINNLDDLSSLGFEQERFKEDDADLMSPSSVTAGPVAGAPMEFSFGTPLFEEDTHVVHVIARVGRNPAEVELPAIAESVEYSASPPPMDSKVVIDGFFCFTVSVKAENTRSYEEGIDRMQI</sequence>
<accession>A0A835MDU5</accession>
<comment type="caution">
    <text evidence="1">The sequence shown here is derived from an EMBL/GenBank/DDBJ whole genome shotgun (WGS) entry which is preliminary data.</text>
</comment>
<protein>
    <submittedName>
        <fullName evidence="1">Uncharacterized protein</fullName>
    </submittedName>
</protein>
<name>A0A835MDU5_9ROSI</name>
<proteinExistence type="predicted"/>
<evidence type="ECO:0000313" key="1">
    <source>
        <dbReference type="EMBL" id="KAF9662782.1"/>
    </source>
</evidence>
<keyword evidence="2" id="KW-1185">Reference proteome</keyword>
<reference evidence="1 2" key="1">
    <citation type="submission" date="2020-10" db="EMBL/GenBank/DDBJ databases">
        <title>Plant Genome Project.</title>
        <authorList>
            <person name="Zhang R.-G."/>
        </authorList>
    </citation>
    <scope>NUCLEOTIDE SEQUENCE [LARGE SCALE GENOMIC DNA]</scope>
    <source>
        <strain evidence="1">FAFU-HL-1</strain>
        <tissue evidence="1">Leaf</tissue>
    </source>
</reference>
<dbReference type="Proteomes" id="UP000657918">
    <property type="component" value="Unassembled WGS sequence"/>
</dbReference>